<feature type="domain" description="ORC1/DEAH AAA+ ATPase" evidence="1">
    <location>
        <begin position="30"/>
        <end position="136"/>
    </location>
</feature>
<keyword evidence="3" id="KW-1185">Reference proteome</keyword>
<evidence type="ECO:0000313" key="3">
    <source>
        <dbReference type="Proteomes" id="UP000534783"/>
    </source>
</evidence>
<comment type="caution">
    <text evidence="2">The sequence shown here is derived from an EMBL/GenBank/DDBJ whole genome shotgun (WGS) entry which is preliminary data.</text>
</comment>
<dbReference type="Pfam" id="PF13401">
    <property type="entry name" value="AAA_22"/>
    <property type="match status" value="1"/>
</dbReference>
<dbReference type="RefSeq" id="WP_168063657.1">
    <property type="nucleotide sequence ID" value="NZ_VTOW01000010.1"/>
</dbReference>
<evidence type="ECO:0000259" key="1">
    <source>
        <dbReference type="Pfam" id="PF13401"/>
    </source>
</evidence>
<keyword evidence="2" id="KW-0067">ATP-binding</keyword>
<dbReference type="GO" id="GO:0005524">
    <property type="term" value="F:ATP binding"/>
    <property type="evidence" value="ECO:0007669"/>
    <property type="project" value="UniProtKB-KW"/>
</dbReference>
<keyword evidence="2" id="KW-0547">Nucleotide-binding</keyword>
<dbReference type="InterPro" id="IPR027417">
    <property type="entry name" value="P-loop_NTPase"/>
</dbReference>
<protein>
    <submittedName>
        <fullName evidence="2">ATP-binding protein</fullName>
    </submittedName>
</protein>
<accession>A0A7X6DUP4</accession>
<reference evidence="2 3" key="1">
    <citation type="journal article" date="2020" name="Nature">
        <title>Bacterial chemolithoautotrophy via manganese oxidation.</title>
        <authorList>
            <person name="Yu H."/>
            <person name="Leadbetter J.R."/>
        </authorList>
    </citation>
    <scope>NUCLEOTIDE SEQUENCE [LARGE SCALE GENOMIC DNA]</scope>
    <source>
        <strain evidence="2 3">Mn-1</strain>
    </source>
</reference>
<sequence length="313" mass="34689">MPSTSFPSRLGLVENLRNYLLAGQWSAMFGGPLIGKSTLARRLAGELDDAGAKSVFLQLPLLISDSAFWPLLLEALLHQGIGPAARNPFKKPPASLPDLMSQLHHLYERAPSEIAARPVVLILDDCDHLLRHETIIPQIVNLALESTLPSIQAICWVGGPAFADWVAAHPGTFKRALRLYPLSVIPIREARKIIREHLGPEKPVEEIDRIWNETGGHPLLMERAFNRQETPSTKSLRDQLRQTLRPEDEAVLGQLDPGGRWTILDALKDKRGEKIPKPALDRLCMIGLTVRTLIDGVAAIRITSPLFAQVTEQ</sequence>
<gene>
    <name evidence="2" type="ORF">MNODULE_23345</name>
</gene>
<dbReference type="Gene3D" id="3.40.50.300">
    <property type="entry name" value="P-loop containing nucleotide triphosphate hydrolases"/>
    <property type="match status" value="1"/>
</dbReference>
<proteinExistence type="predicted"/>
<dbReference type="EMBL" id="VTOW01000010">
    <property type="protein sequence ID" value="NKE73694.1"/>
    <property type="molecule type" value="Genomic_DNA"/>
</dbReference>
<dbReference type="GO" id="GO:0016887">
    <property type="term" value="F:ATP hydrolysis activity"/>
    <property type="evidence" value="ECO:0007669"/>
    <property type="project" value="InterPro"/>
</dbReference>
<organism evidence="2 3">
    <name type="scientific">Candidatus Manganitrophus noduliformans</name>
    <dbReference type="NCBI Taxonomy" id="2606439"/>
    <lineage>
        <taxon>Bacteria</taxon>
        <taxon>Pseudomonadati</taxon>
        <taxon>Nitrospirota</taxon>
        <taxon>Nitrospiria</taxon>
        <taxon>Candidatus Troglogloeales</taxon>
        <taxon>Candidatus Manganitrophaceae</taxon>
        <taxon>Candidatus Manganitrophus</taxon>
    </lineage>
</organism>
<dbReference type="InterPro" id="IPR049945">
    <property type="entry name" value="AAA_22"/>
</dbReference>
<dbReference type="SUPFAM" id="SSF52540">
    <property type="entry name" value="P-loop containing nucleoside triphosphate hydrolases"/>
    <property type="match status" value="1"/>
</dbReference>
<dbReference type="Proteomes" id="UP000534783">
    <property type="component" value="Unassembled WGS sequence"/>
</dbReference>
<dbReference type="AlphaFoldDB" id="A0A7X6DUP4"/>
<evidence type="ECO:0000313" key="2">
    <source>
        <dbReference type="EMBL" id="NKE73694.1"/>
    </source>
</evidence>
<name>A0A7X6DUP4_9BACT</name>